<sequence length="233" mass="25443">MLRGRSRACGTGPRISLGGMPDPARPLRSNGDPLVSTPPRGAGGAHALREPAPATATEDVPDSGEGLLTSNRVLVTAPRHRISPRTPVLWVIEGIWSWAILAALQVGWYFWGDNVMGFWNWVALAATVPFAFMSIVVAPWWRYIVARWDVSDTAVCSRKGWWTTQFRIAPLARLQTVYTTRNLFERWFGLATVHASTASAQGTVEIRGLTLADAEALAQHLIAIANLDSEDGT</sequence>
<feature type="region of interest" description="Disordered" evidence="1">
    <location>
        <begin position="1"/>
        <end position="65"/>
    </location>
</feature>
<evidence type="ECO:0000313" key="5">
    <source>
        <dbReference type="Proteomes" id="UP001500383"/>
    </source>
</evidence>
<feature type="domain" description="YdbS-like PH" evidence="3">
    <location>
        <begin position="146"/>
        <end position="221"/>
    </location>
</feature>
<keyword evidence="2" id="KW-1133">Transmembrane helix</keyword>
<dbReference type="PANTHER" id="PTHR34473:SF3">
    <property type="entry name" value="TRANSMEMBRANE PROTEIN-RELATED"/>
    <property type="match status" value="1"/>
</dbReference>
<evidence type="ECO:0000256" key="2">
    <source>
        <dbReference type="SAM" id="Phobius"/>
    </source>
</evidence>
<gene>
    <name evidence="4" type="ORF">GCM10009831_32290</name>
</gene>
<reference evidence="4 5" key="1">
    <citation type="journal article" date="2019" name="Int. J. Syst. Evol. Microbiol.">
        <title>The Global Catalogue of Microorganisms (GCM) 10K type strain sequencing project: providing services to taxonomists for standard genome sequencing and annotation.</title>
        <authorList>
            <consortium name="The Broad Institute Genomics Platform"/>
            <consortium name="The Broad Institute Genome Sequencing Center for Infectious Disease"/>
            <person name="Wu L."/>
            <person name="Ma J."/>
        </authorList>
    </citation>
    <scope>NUCLEOTIDE SEQUENCE [LARGE SCALE GENOMIC DNA]</scope>
    <source>
        <strain evidence="4 5">JCM 16002</strain>
    </source>
</reference>
<dbReference type="InterPro" id="IPR005182">
    <property type="entry name" value="YdbS-like_PH"/>
</dbReference>
<evidence type="ECO:0000256" key="1">
    <source>
        <dbReference type="SAM" id="MobiDB-lite"/>
    </source>
</evidence>
<protein>
    <recommendedName>
        <fullName evidence="3">YdbS-like PH domain-containing protein</fullName>
    </recommendedName>
</protein>
<feature type="transmembrane region" description="Helical" evidence="2">
    <location>
        <begin position="88"/>
        <end position="111"/>
    </location>
</feature>
<accession>A0ABN2J895</accession>
<dbReference type="Proteomes" id="UP001500383">
    <property type="component" value="Unassembled WGS sequence"/>
</dbReference>
<evidence type="ECO:0000313" key="4">
    <source>
        <dbReference type="EMBL" id="GAA1719726.1"/>
    </source>
</evidence>
<keyword evidence="2" id="KW-0472">Membrane</keyword>
<name>A0ABN2J895_9ACTN</name>
<comment type="caution">
    <text evidence="4">The sequence shown here is derived from an EMBL/GenBank/DDBJ whole genome shotgun (WGS) entry which is preliminary data.</text>
</comment>
<dbReference type="PANTHER" id="PTHR34473">
    <property type="entry name" value="UPF0699 TRANSMEMBRANE PROTEIN YDBS"/>
    <property type="match status" value="1"/>
</dbReference>
<evidence type="ECO:0000259" key="3">
    <source>
        <dbReference type="Pfam" id="PF03703"/>
    </source>
</evidence>
<organism evidence="4 5">
    <name type="scientific">Dietzia cercidiphylli</name>
    <dbReference type="NCBI Taxonomy" id="498199"/>
    <lineage>
        <taxon>Bacteria</taxon>
        <taxon>Bacillati</taxon>
        <taxon>Actinomycetota</taxon>
        <taxon>Actinomycetes</taxon>
        <taxon>Mycobacteriales</taxon>
        <taxon>Dietziaceae</taxon>
        <taxon>Dietzia</taxon>
    </lineage>
</organism>
<keyword evidence="5" id="KW-1185">Reference proteome</keyword>
<proteinExistence type="predicted"/>
<dbReference type="EMBL" id="BAAAQG010000021">
    <property type="protein sequence ID" value="GAA1719726.1"/>
    <property type="molecule type" value="Genomic_DNA"/>
</dbReference>
<feature type="transmembrane region" description="Helical" evidence="2">
    <location>
        <begin position="117"/>
        <end position="141"/>
    </location>
</feature>
<dbReference type="Pfam" id="PF03703">
    <property type="entry name" value="bPH_2"/>
    <property type="match status" value="1"/>
</dbReference>
<keyword evidence="2" id="KW-0812">Transmembrane</keyword>